<dbReference type="EMBL" id="LSBA01000034">
    <property type="protein sequence ID" value="KXZ15635.1"/>
    <property type="molecule type" value="Genomic_DNA"/>
</dbReference>
<dbReference type="GO" id="GO:1901678">
    <property type="term" value="P:iron coordination entity transport"/>
    <property type="evidence" value="ECO:0007669"/>
    <property type="project" value="UniProtKB-ARBA"/>
</dbReference>
<protein>
    <submittedName>
        <fullName evidence="9">ABC transporter</fullName>
    </submittedName>
</protein>
<dbReference type="Proteomes" id="UP000075430">
    <property type="component" value="Unassembled WGS sequence"/>
</dbReference>
<dbReference type="SUPFAM" id="SSF53807">
    <property type="entry name" value="Helical backbone' metal receptor"/>
    <property type="match status" value="1"/>
</dbReference>
<evidence type="ECO:0000259" key="8">
    <source>
        <dbReference type="PROSITE" id="PS50983"/>
    </source>
</evidence>
<evidence type="ECO:0000256" key="5">
    <source>
        <dbReference type="ARBA" id="ARBA00023139"/>
    </source>
</evidence>
<gene>
    <name evidence="9" type="ORF">AXI58_02585</name>
</gene>
<dbReference type="PANTHER" id="PTHR30532:SF28">
    <property type="entry name" value="PETROBACTIN-BINDING PROTEIN YCLQ"/>
    <property type="match status" value="1"/>
</dbReference>
<comment type="similarity">
    <text evidence="2">Belongs to the bacterial solute-binding protein 8 family.</text>
</comment>
<keyword evidence="6" id="KW-0449">Lipoprotein</keyword>
<keyword evidence="5" id="KW-0564">Palmitate</keyword>
<evidence type="ECO:0000313" key="9">
    <source>
        <dbReference type="EMBL" id="KXZ15635.1"/>
    </source>
</evidence>
<comment type="caution">
    <text evidence="9">The sequence shown here is derived from an EMBL/GenBank/DDBJ whole genome shotgun (WGS) entry which is preliminary data.</text>
</comment>
<dbReference type="Gene3D" id="3.40.50.1980">
    <property type="entry name" value="Nitrogenase molybdenum iron protein domain"/>
    <property type="match status" value="2"/>
</dbReference>
<reference evidence="10" key="1">
    <citation type="submission" date="2016-02" db="EMBL/GenBank/DDBJ databases">
        <authorList>
            <person name="Dunlap C."/>
        </authorList>
    </citation>
    <scope>NUCLEOTIDE SEQUENCE [LARGE SCALE GENOMIC DNA]</scope>
    <source>
        <strain evidence="10">NRRL B-41092</strain>
    </source>
</reference>
<dbReference type="STRING" id="1793963.AXI58_02585"/>
<dbReference type="GO" id="GO:0005886">
    <property type="term" value="C:plasma membrane"/>
    <property type="evidence" value="ECO:0007669"/>
    <property type="project" value="UniProtKB-SubCell"/>
</dbReference>
<dbReference type="PROSITE" id="PS51257">
    <property type="entry name" value="PROKAR_LIPOPROTEIN"/>
    <property type="match status" value="1"/>
</dbReference>
<evidence type="ECO:0000313" key="10">
    <source>
        <dbReference type="Proteomes" id="UP000075430"/>
    </source>
</evidence>
<dbReference type="AlphaFoldDB" id="A0A150F3U0"/>
<dbReference type="GO" id="GO:0030288">
    <property type="term" value="C:outer membrane-bounded periplasmic space"/>
    <property type="evidence" value="ECO:0007669"/>
    <property type="project" value="TreeGrafter"/>
</dbReference>
<accession>A0A150F3U0</accession>
<name>A0A150F3U0_9BACI</name>
<dbReference type="PANTHER" id="PTHR30532">
    <property type="entry name" value="IRON III DICITRATE-BINDING PERIPLASMIC PROTEIN"/>
    <property type="match status" value="1"/>
</dbReference>
<dbReference type="PROSITE" id="PS50983">
    <property type="entry name" value="FE_B12_PBP"/>
    <property type="match status" value="1"/>
</dbReference>
<comment type="subcellular location">
    <subcellularLocation>
        <location evidence="1">Cell membrane</location>
        <topology evidence="1">Lipid-anchor</topology>
    </subcellularLocation>
</comment>
<evidence type="ECO:0000256" key="3">
    <source>
        <dbReference type="ARBA" id="ARBA00022448"/>
    </source>
</evidence>
<dbReference type="Pfam" id="PF01497">
    <property type="entry name" value="Peripla_BP_2"/>
    <property type="match status" value="1"/>
</dbReference>
<sequence length="317" mass="35076">MKKFALLFIALVTVFVVSACGNGSADKTSGKSKKDTITIKDDLNKEGVNVPKNPKKVVVFNLGMLDTMDELGLQDHVAGLPKQSLPKYLSKYKNDKYANTGSLKEPDFEKVADLDPDLIIIAHRQADSYKEFSEIAPTLYLDDDYTNYVDTFKHNTNVIGKIFNKENEVKDKLAKIDQSIADLKKKTSKMNKNGLVVMANDGKISAFGSKSRYGFIHDVFGVKPADKNIEASLHGQSISYEYIAKTNPDYMFVVDRGTAIGTTSSTKQVVENDYVKSVNAVKNNHVVYLDSAVWYLSGGGLESMAQMVKEVKDGIEK</sequence>
<feature type="chain" id="PRO_5038813623" evidence="7">
    <location>
        <begin position="20"/>
        <end position="317"/>
    </location>
</feature>
<feature type="signal peptide" evidence="7">
    <location>
        <begin position="1"/>
        <end position="19"/>
    </location>
</feature>
<keyword evidence="3" id="KW-0813">Transport</keyword>
<evidence type="ECO:0000256" key="4">
    <source>
        <dbReference type="ARBA" id="ARBA00022729"/>
    </source>
</evidence>
<proteinExistence type="inferred from homology"/>
<evidence type="ECO:0000256" key="7">
    <source>
        <dbReference type="SAM" id="SignalP"/>
    </source>
</evidence>
<dbReference type="InterPro" id="IPR051313">
    <property type="entry name" value="Bact_iron-sidero_bind"/>
</dbReference>
<evidence type="ECO:0000256" key="6">
    <source>
        <dbReference type="ARBA" id="ARBA00023288"/>
    </source>
</evidence>
<dbReference type="FunFam" id="3.40.50.1980:FF:000012">
    <property type="entry name" value="Iron ABC transporter substrate-binding protein"/>
    <property type="match status" value="1"/>
</dbReference>
<dbReference type="CDD" id="cd01140">
    <property type="entry name" value="FatB"/>
    <property type="match status" value="1"/>
</dbReference>
<organism evidence="9 10">
    <name type="scientific">Bacillus nakamurai</name>
    <dbReference type="NCBI Taxonomy" id="1793963"/>
    <lineage>
        <taxon>Bacteria</taxon>
        <taxon>Bacillati</taxon>
        <taxon>Bacillota</taxon>
        <taxon>Bacilli</taxon>
        <taxon>Bacillales</taxon>
        <taxon>Bacillaceae</taxon>
        <taxon>Bacillus</taxon>
    </lineage>
</organism>
<dbReference type="RefSeq" id="WP_061522825.1">
    <property type="nucleotide sequence ID" value="NZ_JARLZY010000024.1"/>
</dbReference>
<evidence type="ECO:0000256" key="1">
    <source>
        <dbReference type="ARBA" id="ARBA00004193"/>
    </source>
</evidence>
<keyword evidence="10" id="KW-1185">Reference proteome</keyword>
<dbReference type="InterPro" id="IPR033870">
    <property type="entry name" value="FatB"/>
</dbReference>
<dbReference type="OrthoDB" id="63946at2"/>
<feature type="domain" description="Fe/B12 periplasmic-binding" evidence="8">
    <location>
        <begin position="56"/>
        <end position="317"/>
    </location>
</feature>
<evidence type="ECO:0000256" key="2">
    <source>
        <dbReference type="ARBA" id="ARBA00008814"/>
    </source>
</evidence>
<keyword evidence="4 7" id="KW-0732">Signal</keyword>
<dbReference type="InterPro" id="IPR002491">
    <property type="entry name" value="ABC_transptr_periplasmic_BD"/>
</dbReference>